<dbReference type="InterPro" id="IPR049472">
    <property type="entry name" value="MRNIP_N"/>
</dbReference>
<dbReference type="PANTHER" id="PTHR15863:SF2">
    <property type="entry name" value="MRN COMPLEX-INTERACTING PROTEIN"/>
    <property type="match status" value="1"/>
</dbReference>
<dbReference type="PANTHER" id="PTHR15863">
    <property type="entry name" value="MRN COMPLEX-INTERACTING PROTEIN"/>
    <property type="match status" value="1"/>
</dbReference>
<dbReference type="AlphaFoldDB" id="A0A6G1AAH6"/>
<dbReference type="InterPro" id="IPR032739">
    <property type="entry name" value="MRNIP"/>
</dbReference>
<evidence type="ECO:0000313" key="3">
    <source>
        <dbReference type="EMBL" id="KAF0872815.1"/>
    </source>
</evidence>
<keyword evidence="4" id="KW-1185">Reference proteome</keyword>
<proteinExistence type="predicted"/>
<comment type="caution">
    <text evidence="3">The sequence shown here is derived from an EMBL/GenBank/DDBJ whole genome shotgun (WGS) entry which is preliminary data.</text>
</comment>
<sequence>QTYGEGSGADCRRHVQKLNLLQGQISEMSLRSPEEPVSVDGEEDTGSQWGEHASPQEKPQSSENRWLKYLEGDSGELGMEGGGMCFKRQPLSRTEKPDPPFNTGLPRKRCQAMEAWGLSPPSLGPAAPLALVLNRGPDHLLSFPLQDRSGPMGKAQDESSHWDTGELSVGRGDPAHPAHVRTTSSKWERFLLQPGNSPRVDTEPLVPLNRDPRPAGMALAEQGTLRAQTPREGCPSRPRDAPGLPWPTHAPTSGFQRPCIKTSQQPRDTSPLAKGGPLATGIQAPPPVRLCDLFKTGEDFEDDL</sequence>
<gene>
    <name evidence="3" type="primary">Mrnip</name>
    <name evidence="3" type="ORF">FOF47_R20446</name>
</gene>
<dbReference type="Pfam" id="PF15749">
    <property type="entry name" value="MRNIP"/>
    <property type="match status" value="1"/>
</dbReference>
<organism evidence="3 4">
    <name type="scientific">Crocuta crocuta</name>
    <name type="common">Spotted hyena</name>
    <dbReference type="NCBI Taxonomy" id="9678"/>
    <lineage>
        <taxon>Eukaryota</taxon>
        <taxon>Metazoa</taxon>
        <taxon>Chordata</taxon>
        <taxon>Craniata</taxon>
        <taxon>Vertebrata</taxon>
        <taxon>Euteleostomi</taxon>
        <taxon>Mammalia</taxon>
        <taxon>Eutheria</taxon>
        <taxon>Laurasiatheria</taxon>
        <taxon>Carnivora</taxon>
        <taxon>Feliformia</taxon>
        <taxon>Hyaenidae</taxon>
        <taxon>Crocuta</taxon>
    </lineage>
</organism>
<feature type="non-terminal residue" evidence="3">
    <location>
        <position position="1"/>
    </location>
</feature>
<feature type="non-terminal residue" evidence="3">
    <location>
        <position position="304"/>
    </location>
</feature>
<evidence type="ECO:0000256" key="1">
    <source>
        <dbReference type="SAM" id="MobiDB-lite"/>
    </source>
</evidence>
<protein>
    <submittedName>
        <fullName evidence="3">MRNIP protein</fullName>
    </submittedName>
</protein>
<evidence type="ECO:0000313" key="4">
    <source>
        <dbReference type="Proteomes" id="UP000475037"/>
    </source>
</evidence>
<feature type="compositionally biased region" description="Polar residues" evidence="1">
    <location>
        <begin position="250"/>
        <end position="268"/>
    </location>
</feature>
<feature type="region of interest" description="Disordered" evidence="1">
    <location>
        <begin position="24"/>
        <end position="106"/>
    </location>
</feature>
<evidence type="ECO:0000259" key="2">
    <source>
        <dbReference type="Pfam" id="PF15749"/>
    </source>
</evidence>
<dbReference type="GO" id="GO:0007095">
    <property type="term" value="P:mitotic G2 DNA damage checkpoint signaling"/>
    <property type="evidence" value="ECO:0007669"/>
    <property type="project" value="TreeGrafter"/>
</dbReference>
<feature type="compositionally biased region" description="Basic and acidic residues" evidence="1">
    <location>
        <begin position="155"/>
        <end position="164"/>
    </location>
</feature>
<dbReference type="GO" id="GO:0005634">
    <property type="term" value="C:nucleus"/>
    <property type="evidence" value="ECO:0007669"/>
    <property type="project" value="TreeGrafter"/>
</dbReference>
<name>A0A6G1AAH6_CROCR</name>
<feature type="region of interest" description="Disordered" evidence="1">
    <location>
        <begin position="143"/>
        <end position="288"/>
    </location>
</feature>
<dbReference type="GO" id="GO:0003682">
    <property type="term" value="F:chromatin binding"/>
    <property type="evidence" value="ECO:0007669"/>
    <property type="project" value="TreeGrafter"/>
</dbReference>
<dbReference type="EMBL" id="VOAJ01006269">
    <property type="protein sequence ID" value="KAF0872815.1"/>
    <property type="molecule type" value="Genomic_DNA"/>
</dbReference>
<feature type="domain" description="MRN complex-interacting protein N-terminal" evidence="2">
    <location>
        <begin position="1"/>
        <end position="69"/>
    </location>
</feature>
<accession>A0A6G1AAH6</accession>
<dbReference type="Proteomes" id="UP000475037">
    <property type="component" value="Unassembled WGS sequence"/>
</dbReference>
<reference evidence="3 4" key="1">
    <citation type="submission" date="2019-11" db="EMBL/GenBank/DDBJ databases">
        <authorList>
            <person name="Yang C."/>
            <person name="Li F."/>
        </authorList>
    </citation>
    <scope>NUCLEOTIDE SEQUENCE [LARGE SCALE GENOMIC DNA]</scope>
    <source>
        <strain evidence="3">KB4526</strain>
        <tissue evidence="3">Muscle</tissue>
    </source>
</reference>